<dbReference type="AlphaFoldDB" id="A0A853BA09"/>
<sequence>MITTRRELAQEVLAALRTVPGLRPAAPVLRPAARLSFDLDLLAIDVDDDVVEIRLVALTLPLPPLLRRAVAALRPVLEGTRWADARLRLLVTGLDAAAFPAGAE</sequence>
<dbReference type="Proteomes" id="UP000549616">
    <property type="component" value="Unassembled WGS sequence"/>
</dbReference>
<protein>
    <submittedName>
        <fullName evidence="1">Uncharacterized protein</fullName>
    </submittedName>
</protein>
<evidence type="ECO:0000313" key="2">
    <source>
        <dbReference type="Proteomes" id="UP000549616"/>
    </source>
</evidence>
<dbReference type="RefSeq" id="WP_179775395.1">
    <property type="nucleotide sequence ID" value="NZ_JACCFK010000001.1"/>
</dbReference>
<organism evidence="1 2">
    <name type="scientific">Amycolatopsis endophytica</name>
    <dbReference type="NCBI Taxonomy" id="860233"/>
    <lineage>
        <taxon>Bacteria</taxon>
        <taxon>Bacillati</taxon>
        <taxon>Actinomycetota</taxon>
        <taxon>Actinomycetes</taxon>
        <taxon>Pseudonocardiales</taxon>
        <taxon>Pseudonocardiaceae</taxon>
        <taxon>Amycolatopsis</taxon>
    </lineage>
</organism>
<proteinExistence type="predicted"/>
<comment type="caution">
    <text evidence="1">The sequence shown here is derived from an EMBL/GenBank/DDBJ whole genome shotgun (WGS) entry which is preliminary data.</text>
</comment>
<accession>A0A853BA09</accession>
<keyword evidence="2" id="KW-1185">Reference proteome</keyword>
<evidence type="ECO:0000313" key="1">
    <source>
        <dbReference type="EMBL" id="NYI91521.1"/>
    </source>
</evidence>
<reference evidence="1 2" key="1">
    <citation type="submission" date="2020-07" db="EMBL/GenBank/DDBJ databases">
        <title>Sequencing the genomes of 1000 actinobacteria strains.</title>
        <authorList>
            <person name="Klenk H.-P."/>
        </authorList>
    </citation>
    <scope>NUCLEOTIDE SEQUENCE [LARGE SCALE GENOMIC DNA]</scope>
    <source>
        <strain evidence="1 2">DSM 104006</strain>
    </source>
</reference>
<name>A0A853BA09_9PSEU</name>
<dbReference type="EMBL" id="JACCFK010000001">
    <property type="protein sequence ID" value="NYI91521.1"/>
    <property type="molecule type" value="Genomic_DNA"/>
</dbReference>
<gene>
    <name evidence="1" type="ORF">HNR02_004844</name>
</gene>